<dbReference type="AlphaFoldDB" id="A0A4C1W9D5"/>
<name>A0A4C1W9D5_EUMVA</name>
<reference evidence="1 2" key="1">
    <citation type="journal article" date="2019" name="Commun. Biol.">
        <title>The bagworm genome reveals a unique fibroin gene that provides high tensile strength.</title>
        <authorList>
            <person name="Kono N."/>
            <person name="Nakamura H."/>
            <person name="Ohtoshi R."/>
            <person name="Tomita M."/>
            <person name="Numata K."/>
            <person name="Arakawa K."/>
        </authorList>
    </citation>
    <scope>NUCLEOTIDE SEQUENCE [LARGE SCALE GENOMIC DNA]</scope>
</reference>
<organism evidence="1 2">
    <name type="scientific">Eumeta variegata</name>
    <name type="common">Bagworm moth</name>
    <name type="synonym">Eumeta japonica</name>
    <dbReference type="NCBI Taxonomy" id="151549"/>
    <lineage>
        <taxon>Eukaryota</taxon>
        <taxon>Metazoa</taxon>
        <taxon>Ecdysozoa</taxon>
        <taxon>Arthropoda</taxon>
        <taxon>Hexapoda</taxon>
        <taxon>Insecta</taxon>
        <taxon>Pterygota</taxon>
        <taxon>Neoptera</taxon>
        <taxon>Endopterygota</taxon>
        <taxon>Lepidoptera</taxon>
        <taxon>Glossata</taxon>
        <taxon>Ditrysia</taxon>
        <taxon>Tineoidea</taxon>
        <taxon>Psychidae</taxon>
        <taxon>Oiketicinae</taxon>
        <taxon>Eumeta</taxon>
    </lineage>
</organism>
<protein>
    <submittedName>
        <fullName evidence="1">Uncharacterized protein</fullName>
    </submittedName>
</protein>
<evidence type="ECO:0000313" key="1">
    <source>
        <dbReference type="EMBL" id="GBP46737.1"/>
    </source>
</evidence>
<gene>
    <name evidence="1" type="ORF">EVAR_86990_1</name>
</gene>
<keyword evidence="2" id="KW-1185">Reference proteome</keyword>
<comment type="caution">
    <text evidence="1">The sequence shown here is derived from an EMBL/GenBank/DDBJ whole genome shotgun (WGS) entry which is preliminary data.</text>
</comment>
<dbReference type="Proteomes" id="UP000299102">
    <property type="component" value="Unassembled WGS sequence"/>
</dbReference>
<dbReference type="EMBL" id="BGZK01000488">
    <property type="protein sequence ID" value="GBP46737.1"/>
    <property type="molecule type" value="Genomic_DNA"/>
</dbReference>
<accession>A0A4C1W9D5</accession>
<proteinExistence type="predicted"/>
<sequence length="217" mass="24252">MCQTGRRPEPSGAGAGCYFDLDRGSGFDPTPPSSLQQRCLRKDCATGDGCKCAGTVCARLVLALAKRKTNDKQIKFFFYKDYVFVRGRDVLAAHPRQTYKFTELFTVHALHIAIRMARDTRIRPHAMSCSELASTRNVRMSVSTKPLQLLYSYETPNTQTRLRAVTTFKVLHTLSAFGWPLGPGVRRAERHGVDLALVGARTLLLNSLASFRTFICF</sequence>
<evidence type="ECO:0000313" key="2">
    <source>
        <dbReference type="Proteomes" id="UP000299102"/>
    </source>
</evidence>